<evidence type="ECO:0000313" key="3">
    <source>
        <dbReference type="Proteomes" id="UP000038010"/>
    </source>
</evidence>
<reference evidence="2 3" key="1">
    <citation type="submission" date="2015-06" db="EMBL/GenBank/DDBJ databases">
        <title>Draft genome of the ant-associated black yeast Phialophora attae CBS 131958.</title>
        <authorList>
            <person name="Moreno L.F."/>
            <person name="Stielow B.J."/>
            <person name="de Hoog S."/>
            <person name="Vicente V.A."/>
            <person name="Weiss V.A."/>
            <person name="de Vries M."/>
            <person name="Cruz L.M."/>
            <person name="Souza E.M."/>
        </authorList>
    </citation>
    <scope>NUCLEOTIDE SEQUENCE [LARGE SCALE GENOMIC DNA]</scope>
    <source>
        <strain evidence="2 3">CBS 131958</strain>
    </source>
</reference>
<accession>A0A0N1P3L4</accession>
<protein>
    <submittedName>
        <fullName evidence="2">Uncharacterized protein</fullName>
    </submittedName>
</protein>
<proteinExistence type="predicted"/>
<dbReference type="VEuPathDB" id="FungiDB:AB675_430"/>
<name>A0A0N1P3L4_9EURO</name>
<dbReference type="RefSeq" id="XP_018005359.1">
    <property type="nucleotide sequence ID" value="XM_018144440.1"/>
</dbReference>
<evidence type="ECO:0000313" key="2">
    <source>
        <dbReference type="EMBL" id="KPI45396.1"/>
    </source>
</evidence>
<comment type="caution">
    <text evidence="2">The sequence shown here is derived from an EMBL/GenBank/DDBJ whole genome shotgun (WGS) entry which is preliminary data.</text>
</comment>
<sequence>MPKADDPFYNRKPVPDEFIRDVGLTGLSKEEEYDNRERKMSVDGVDIRKFGKKSSSGWHPSDDPYYGRKSVDKHHLEGVGDTGLSAEEEYDNRERKMSVNGVDIRKFGKSASSGFHPSDDPYYSRKSVAGVHTAGVGETYNTPAEDFAVRERKMSAVNFSSDPFQLVSGRGNRQSVSDQGGAAAVASAATERRRSSAIDPAATKAAQGAHSGYAGGNGLAPIQSRMADEDEITSSSVAGGSSTSGAGANGSHGHGHTNFYDEVTKSTSHTSGRNGAVDHEADGVAPDQKV</sequence>
<dbReference type="EMBL" id="LFJN01000001">
    <property type="protein sequence ID" value="KPI45396.1"/>
    <property type="molecule type" value="Genomic_DNA"/>
</dbReference>
<organism evidence="2 3">
    <name type="scientific">Cyphellophora attinorum</name>
    <dbReference type="NCBI Taxonomy" id="1664694"/>
    <lineage>
        <taxon>Eukaryota</taxon>
        <taxon>Fungi</taxon>
        <taxon>Dikarya</taxon>
        <taxon>Ascomycota</taxon>
        <taxon>Pezizomycotina</taxon>
        <taxon>Eurotiomycetes</taxon>
        <taxon>Chaetothyriomycetidae</taxon>
        <taxon>Chaetothyriales</taxon>
        <taxon>Cyphellophoraceae</taxon>
        <taxon>Cyphellophora</taxon>
    </lineage>
</organism>
<dbReference type="AlphaFoldDB" id="A0A0N1P3L4"/>
<feature type="compositionally biased region" description="Low complexity" evidence="1">
    <location>
        <begin position="233"/>
        <end position="246"/>
    </location>
</feature>
<feature type="region of interest" description="Disordered" evidence="1">
    <location>
        <begin position="163"/>
        <end position="290"/>
    </location>
</feature>
<dbReference type="OrthoDB" id="4136797at2759"/>
<feature type="region of interest" description="Disordered" evidence="1">
    <location>
        <begin position="51"/>
        <end position="92"/>
    </location>
</feature>
<gene>
    <name evidence="2" type="ORF">AB675_430</name>
</gene>
<keyword evidence="3" id="KW-1185">Reference proteome</keyword>
<dbReference type="Proteomes" id="UP000038010">
    <property type="component" value="Unassembled WGS sequence"/>
</dbReference>
<dbReference type="GeneID" id="28736311"/>
<feature type="compositionally biased region" description="Basic and acidic residues" evidence="1">
    <location>
        <begin position="60"/>
        <end position="78"/>
    </location>
</feature>
<feature type="compositionally biased region" description="Basic and acidic residues" evidence="1">
    <location>
        <begin position="276"/>
        <end position="290"/>
    </location>
</feature>
<evidence type="ECO:0000256" key="1">
    <source>
        <dbReference type="SAM" id="MobiDB-lite"/>
    </source>
</evidence>